<dbReference type="Gene3D" id="3.40.390.10">
    <property type="entry name" value="Collagenase (Catalytic Domain)"/>
    <property type="match status" value="1"/>
</dbReference>
<dbReference type="EMBL" id="FOXH01000001">
    <property type="protein sequence ID" value="SFP05194.1"/>
    <property type="molecule type" value="Genomic_DNA"/>
</dbReference>
<evidence type="ECO:0000313" key="7">
    <source>
        <dbReference type="Proteomes" id="UP000199306"/>
    </source>
</evidence>
<dbReference type="InterPro" id="IPR001818">
    <property type="entry name" value="Pept_M10_metallopeptidase"/>
</dbReference>
<dbReference type="Pfam" id="PF00413">
    <property type="entry name" value="Peptidase_M10"/>
    <property type="match status" value="1"/>
</dbReference>
<organism evidence="6 7">
    <name type="scientific">Pseudarcicella hirudinis</name>
    <dbReference type="NCBI Taxonomy" id="1079859"/>
    <lineage>
        <taxon>Bacteria</taxon>
        <taxon>Pseudomonadati</taxon>
        <taxon>Bacteroidota</taxon>
        <taxon>Cytophagia</taxon>
        <taxon>Cytophagales</taxon>
        <taxon>Flectobacillaceae</taxon>
        <taxon>Pseudarcicella</taxon>
    </lineage>
</organism>
<evidence type="ECO:0000256" key="3">
    <source>
        <dbReference type="ARBA" id="ARBA00022801"/>
    </source>
</evidence>
<accession>A0A1I5M6G3</accession>
<dbReference type="STRING" id="1079859.SAMN04515674_101157"/>
<keyword evidence="4" id="KW-0862">Zinc</keyword>
<dbReference type="GO" id="GO:0004222">
    <property type="term" value="F:metalloendopeptidase activity"/>
    <property type="evidence" value="ECO:0007669"/>
    <property type="project" value="InterPro"/>
</dbReference>
<evidence type="ECO:0000259" key="5">
    <source>
        <dbReference type="Pfam" id="PF00413"/>
    </source>
</evidence>
<dbReference type="InterPro" id="IPR024079">
    <property type="entry name" value="MetalloPept_cat_dom_sf"/>
</dbReference>
<dbReference type="GO" id="GO:0006508">
    <property type="term" value="P:proteolysis"/>
    <property type="evidence" value="ECO:0007669"/>
    <property type="project" value="UniProtKB-KW"/>
</dbReference>
<dbReference type="RefSeq" id="WP_092010649.1">
    <property type="nucleotide sequence ID" value="NZ_FOXH01000001.1"/>
</dbReference>
<keyword evidence="2" id="KW-0479">Metal-binding</keyword>
<protein>
    <submittedName>
        <fullName evidence="6">Matrixin</fullName>
    </submittedName>
</protein>
<evidence type="ECO:0000256" key="2">
    <source>
        <dbReference type="ARBA" id="ARBA00022723"/>
    </source>
</evidence>
<proteinExistence type="predicted"/>
<dbReference type="AlphaFoldDB" id="A0A1I5M6G3"/>
<sequence>MKYLIASIVAIISLFLVFACVEELKTGDSFSYYSIVKDEEIQSSLKSCFIKFGITNYSGNFTLKEQDEAIAEAFESWQPEITKLYFAQAGINEKKDFAIEFSAENLFSGKQKNAGLLKFKTGDVLSIIRLSDTQPFVKFVLNENYHWDKATFKGVILFLTGKVLGLQVSEVPGSILNEDVSKLNTKNAPGSEDLETVKNLLQNKCKEEIFFNIVTSASDSGIDLNHVLSMRNNPEGLVFENGFLLSTDFQFPTLDKYARIKVLDRNVIKTNPYGSPIGLNRQFPLDSLKSGTSYYLRGYFKDNTGRVVYSKQLKFKTN</sequence>
<dbReference type="GO" id="GO:0031012">
    <property type="term" value="C:extracellular matrix"/>
    <property type="evidence" value="ECO:0007669"/>
    <property type="project" value="InterPro"/>
</dbReference>
<dbReference type="Proteomes" id="UP000199306">
    <property type="component" value="Unassembled WGS sequence"/>
</dbReference>
<feature type="domain" description="Peptidase M10 metallopeptidase" evidence="5">
    <location>
        <begin position="50"/>
        <end position="200"/>
    </location>
</feature>
<dbReference type="PROSITE" id="PS51257">
    <property type="entry name" value="PROKAR_LIPOPROTEIN"/>
    <property type="match status" value="1"/>
</dbReference>
<keyword evidence="3" id="KW-0378">Hydrolase</keyword>
<gene>
    <name evidence="6" type="ORF">SAMN04515674_101157</name>
</gene>
<dbReference type="GO" id="GO:0008270">
    <property type="term" value="F:zinc ion binding"/>
    <property type="evidence" value="ECO:0007669"/>
    <property type="project" value="InterPro"/>
</dbReference>
<evidence type="ECO:0000256" key="4">
    <source>
        <dbReference type="ARBA" id="ARBA00022833"/>
    </source>
</evidence>
<name>A0A1I5M6G3_9BACT</name>
<evidence type="ECO:0000256" key="1">
    <source>
        <dbReference type="ARBA" id="ARBA00022670"/>
    </source>
</evidence>
<reference evidence="6 7" key="1">
    <citation type="submission" date="2016-10" db="EMBL/GenBank/DDBJ databases">
        <authorList>
            <person name="de Groot N.N."/>
        </authorList>
    </citation>
    <scope>NUCLEOTIDE SEQUENCE [LARGE SCALE GENOMIC DNA]</scope>
    <source>
        <strain evidence="7">E92,LMG 26720,CCM 7988</strain>
    </source>
</reference>
<keyword evidence="1" id="KW-0645">Protease</keyword>
<evidence type="ECO:0000313" key="6">
    <source>
        <dbReference type="EMBL" id="SFP05194.1"/>
    </source>
</evidence>
<keyword evidence="7" id="KW-1185">Reference proteome</keyword>